<name>A0ABX1UQP3_9GAMM</name>
<evidence type="ECO:0000259" key="12">
    <source>
        <dbReference type="Pfam" id="PF06750"/>
    </source>
</evidence>
<keyword evidence="9" id="KW-0511">Multifunctional enzyme</keyword>
<evidence type="ECO:0000256" key="8">
    <source>
        <dbReference type="RuleBase" id="RU003793"/>
    </source>
</evidence>
<evidence type="ECO:0000256" key="10">
    <source>
        <dbReference type="SAM" id="Phobius"/>
    </source>
</evidence>
<comment type="similarity">
    <text evidence="2 8">Belongs to the peptidase A24 family.</text>
</comment>
<comment type="subcellular location">
    <subcellularLocation>
        <location evidence="1">Cell inner membrane</location>
        <topology evidence="1">Multi-pass membrane protein</topology>
    </subcellularLocation>
    <subcellularLocation>
        <location evidence="9">Cell membrane</location>
        <topology evidence="9">Multi-pass membrane protein</topology>
    </subcellularLocation>
</comment>
<proteinExistence type="inferred from homology"/>
<dbReference type="Gene3D" id="1.20.120.1220">
    <property type="match status" value="1"/>
</dbReference>
<keyword evidence="14" id="KW-1185">Reference proteome</keyword>
<evidence type="ECO:0000313" key="13">
    <source>
        <dbReference type="EMBL" id="NNH25542.1"/>
    </source>
</evidence>
<evidence type="ECO:0000313" key="14">
    <source>
        <dbReference type="Proteomes" id="UP000555322"/>
    </source>
</evidence>
<dbReference type="EC" id="3.4.23.43" evidence="9"/>
<protein>
    <recommendedName>
        <fullName evidence="9">Prepilin leader peptidase/N-methyltransferase</fullName>
        <ecNumber evidence="9">2.1.1.-</ecNumber>
        <ecNumber evidence="9">3.4.23.43</ecNumber>
    </recommendedName>
</protein>
<accession>A0ABX1UQP3</accession>
<keyword evidence="5 9" id="KW-0812">Transmembrane</keyword>
<keyword evidence="3" id="KW-1003">Cell membrane</keyword>
<feature type="transmembrane region" description="Helical" evidence="10">
    <location>
        <begin position="184"/>
        <end position="202"/>
    </location>
</feature>
<dbReference type="Pfam" id="PF01478">
    <property type="entry name" value="Peptidase_A24"/>
    <property type="match status" value="1"/>
</dbReference>
<evidence type="ECO:0000256" key="5">
    <source>
        <dbReference type="ARBA" id="ARBA00022692"/>
    </source>
</evidence>
<keyword evidence="7 10" id="KW-0472">Membrane</keyword>
<evidence type="ECO:0000256" key="1">
    <source>
        <dbReference type="ARBA" id="ARBA00004429"/>
    </source>
</evidence>
<feature type="transmembrane region" description="Helical" evidence="10">
    <location>
        <begin position="14"/>
        <end position="35"/>
    </location>
</feature>
<evidence type="ECO:0000256" key="7">
    <source>
        <dbReference type="ARBA" id="ARBA00023136"/>
    </source>
</evidence>
<keyword evidence="9" id="KW-0378">Hydrolase</keyword>
<reference evidence="13 14" key="1">
    <citation type="submission" date="2020-04" db="EMBL/GenBank/DDBJ databases">
        <title>Acinetobacter Taxon 24.</title>
        <authorList>
            <person name="Nemec A."/>
            <person name="Radolfova-Krizova L."/>
            <person name="Higgins P.G."/>
            <person name="Spanelova P."/>
        </authorList>
    </citation>
    <scope>NUCLEOTIDE SEQUENCE [LARGE SCALE GENOMIC DNA]</scope>
    <source>
        <strain evidence="13 14">ANC 5084</strain>
    </source>
</reference>
<dbReference type="EC" id="2.1.1.-" evidence="9"/>
<keyword evidence="6 10" id="KW-1133">Transmembrane helix</keyword>
<dbReference type="InterPro" id="IPR000045">
    <property type="entry name" value="Prepilin_IV_endopep_pep"/>
</dbReference>
<evidence type="ECO:0000256" key="3">
    <source>
        <dbReference type="ARBA" id="ARBA00022475"/>
    </source>
</evidence>
<feature type="transmembrane region" description="Helical" evidence="10">
    <location>
        <begin position="222"/>
        <end position="252"/>
    </location>
</feature>
<feature type="domain" description="Prepilin type IV endopeptidase peptidase" evidence="11">
    <location>
        <begin position="138"/>
        <end position="247"/>
    </location>
</feature>
<dbReference type="Pfam" id="PF06750">
    <property type="entry name" value="A24_N_bact"/>
    <property type="match status" value="1"/>
</dbReference>
<organism evidence="13 14">
    <name type="scientific">Acinetobacter terrestris</name>
    <dbReference type="NCBI Taxonomy" id="2529843"/>
    <lineage>
        <taxon>Bacteria</taxon>
        <taxon>Pseudomonadati</taxon>
        <taxon>Pseudomonadota</taxon>
        <taxon>Gammaproteobacteria</taxon>
        <taxon>Moraxellales</taxon>
        <taxon>Moraxellaceae</taxon>
        <taxon>Acinetobacter</taxon>
        <taxon>Acinetobacter Taxon 24</taxon>
    </lineage>
</organism>
<evidence type="ECO:0000256" key="2">
    <source>
        <dbReference type="ARBA" id="ARBA00005801"/>
    </source>
</evidence>
<feature type="domain" description="Prepilin peptidase A24 N-terminal" evidence="12">
    <location>
        <begin position="21"/>
        <end position="127"/>
    </location>
</feature>
<keyword evidence="4" id="KW-0997">Cell inner membrane</keyword>
<dbReference type="InterPro" id="IPR050882">
    <property type="entry name" value="Prepilin_peptidase/N-MTase"/>
</dbReference>
<dbReference type="InterPro" id="IPR010627">
    <property type="entry name" value="Prepilin_pept_A24_N"/>
</dbReference>
<keyword evidence="9" id="KW-0808">Transferase</keyword>
<keyword evidence="9" id="KW-0489">Methyltransferase</keyword>
<evidence type="ECO:0000256" key="9">
    <source>
        <dbReference type="RuleBase" id="RU003794"/>
    </source>
</evidence>
<comment type="function">
    <text evidence="9">Plays an essential role in type IV pili and type II pseudopili formation by proteolytically removing the leader sequence from substrate proteins and subsequently monomethylating the alpha-amino group of the newly exposed N-terminal phenylalanine.</text>
</comment>
<dbReference type="PRINTS" id="PR00864">
    <property type="entry name" value="PREPILNPTASE"/>
</dbReference>
<comment type="caution">
    <text evidence="13">The sequence shown here is derived from an EMBL/GenBank/DDBJ whole genome shotgun (WGS) entry which is preliminary data.</text>
</comment>
<feature type="transmembrane region" description="Helical" evidence="10">
    <location>
        <begin position="258"/>
        <end position="276"/>
    </location>
</feature>
<feature type="transmembrane region" description="Helical" evidence="10">
    <location>
        <begin position="161"/>
        <end position="178"/>
    </location>
</feature>
<dbReference type="PANTHER" id="PTHR30487">
    <property type="entry name" value="TYPE 4 PREPILIN-LIKE PROTEINS LEADER PEPTIDE-PROCESSING ENZYME"/>
    <property type="match status" value="1"/>
</dbReference>
<dbReference type="InterPro" id="IPR014032">
    <property type="entry name" value="Peptidase_A24A_bac"/>
</dbReference>
<dbReference type="Proteomes" id="UP000555322">
    <property type="component" value="Unassembled WGS sequence"/>
</dbReference>
<comment type="catalytic activity">
    <reaction evidence="9">
        <text>Typically cleaves a -Gly-|-Phe- bond to release an N-terminal, basic peptide of 5-8 residues from type IV prepilin, and then N-methylates the new N-terminal amino group, the methyl donor being S-adenosyl-L-methionine.</text>
        <dbReference type="EC" id="3.4.23.43"/>
    </reaction>
</comment>
<feature type="transmembrane region" description="Helical" evidence="10">
    <location>
        <begin position="134"/>
        <end position="152"/>
    </location>
</feature>
<dbReference type="RefSeq" id="WP_171535731.1">
    <property type="nucleotide sequence ID" value="NZ_JABERJ010000006.1"/>
</dbReference>
<sequence>MQDFISYFINNPTALYLAVGLFSLCIGSFLNVVIYRTPKMMEQEWRNDCQLFLHPEQPIIDESKLTLSNPASTCPKCQTEIRWYQNIPVISWLALRGKCGSCQNPISMRYPLIELLTAVCSLVIVAVFGPTLQMLFGLLLTWILIALTFIDFDTQLLPDRYTLTLAALGLGINSYALYTSPISAIWGYIIGFLCLWIVYYLFKIITGKEGMGYGDFKLLAALGAWMGPLMLPLIVLLSSMVGAIIGIILLKIRKENQPFAFGPYIAIAGWIAFIWGEQIMKVYLGQ</sequence>
<gene>
    <name evidence="13" type="ORF">HLH15_03405</name>
</gene>
<evidence type="ECO:0000259" key="11">
    <source>
        <dbReference type="Pfam" id="PF01478"/>
    </source>
</evidence>
<evidence type="ECO:0000256" key="4">
    <source>
        <dbReference type="ARBA" id="ARBA00022519"/>
    </source>
</evidence>
<dbReference type="PANTHER" id="PTHR30487:SF0">
    <property type="entry name" value="PREPILIN LEADER PEPTIDASE_N-METHYLTRANSFERASE-RELATED"/>
    <property type="match status" value="1"/>
</dbReference>
<evidence type="ECO:0000256" key="6">
    <source>
        <dbReference type="ARBA" id="ARBA00022989"/>
    </source>
</evidence>
<keyword evidence="9" id="KW-0645">Protease</keyword>
<dbReference type="EMBL" id="JABERJ010000006">
    <property type="protein sequence ID" value="NNH25542.1"/>
    <property type="molecule type" value="Genomic_DNA"/>
</dbReference>